<proteinExistence type="predicted"/>
<organism evidence="1 2">
    <name type="scientific">Janibacter limosus</name>
    <dbReference type="NCBI Taxonomy" id="53458"/>
    <lineage>
        <taxon>Bacteria</taxon>
        <taxon>Bacillati</taxon>
        <taxon>Actinomycetota</taxon>
        <taxon>Actinomycetes</taxon>
        <taxon>Micrococcales</taxon>
        <taxon>Intrasporangiaceae</taxon>
        <taxon>Janibacter</taxon>
    </lineage>
</organism>
<sequence>MYILPAAPLDATDQMSPIRAAVPIVVLLNSGFTSKTEIADILGYANHSAVSKRLAKIRVAAERFFDHG</sequence>
<reference evidence="1" key="1">
    <citation type="submission" date="2021-11" db="EMBL/GenBank/DDBJ databases">
        <title>Study of the species diversity of bacterial strains isolated from a unique natural object - Shulgan-Tash cave (Bashkiria).</title>
        <authorList>
            <person name="Sazanova A.L."/>
            <person name="Chirak E.R."/>
            <person name="Safronova V.I."/>
        </authorList>
    </citation>
    <scope>NUCLEOTIDE SEQUENCE</scope>
    <source>
        <strain evidence="1">P1</strain>
    </source>
</reference>
<evidence type="ECO:0000313" key="2">
    <source>
        <dbReference type="Proteomes" id="UP001059663"/>
    </source>
</evidence>
<evidence type="ECO:0000313" key="1">
    <source>
        <dbReference type="EMBL" id="UUZ44736.1"/>
    </source>
</evidence>
<gene>
    <name evidence="1" type="ORF">LP422_20945</name>
</gene>
<protein>
    <submittedName>
        <fullName evidence="1">Uncharacterized protein</fullName>
    </submittedName>
</protein>
<name>A0AC61U4C8_9MICO</name>
<dbReference type="Proteomes" id="UP001059663">
    <property type="component" value="Chromosome"/>
</dbReference>
<accession>A0AC61U4C8</accession>
<dbReference type="EMBL" id="CP087977">
    <property type="protein sequence ID" value="UUZ44736.1"/>
    <property type="molecule type" value="Genomic_DNA"/>
</dbReference>